<organism evidence="1">
    <name type="scientific">Rheinheimera sp. BAL341</name>
    <dbReference type="NCBI Taxonomy" id="1708203"/>
    <lineage>
        <taxon>Bacteria</taxon>
        <taxon>Pseudomonadati</taxon>
        <taxon>Pseudomonadota</taxon>
        <taxon>Gammaproteobacteria</taxon>
        <taxon>Chromatiales</taxon>
        <taxon>Chromatiaceae</taxon>
        <taxon>Rheinheimera</taxon>
    </lineage>
</organism>
<sequence>MANDTDYNLLVPTRSNHFNTCFYCGCIAATHDYAPPLQYLEFYLATREPSEFLKIPVCNECVELLKPCKAGTLDERRLFARAALAKKYAKALTIYDMWTTEELATLDFSLRHSIEAGLKLGAETTERLSFAGFDYEAGGVSQLVAENAPLRFEVFGECFDTFREALDFASKAYRIPKNALKDAFADNGNSFEQAINTIHKQAAEKEFNQQLKQQCAAFAKQHKQAVIFVHKQVERYLSENADMTISEALQHLYDTRVKPAAARR</sequence>
<gene>
    <name evidence="1" type="ORF">BAL341_3399</name>
</gene>
<evidence type="ECO:0000313" key="1">
    <source>
        <dbReference type="EMBL" id="VHO06375.1"/>
    </source>
</evidence>
<name>A0A486XWL9_9GAMM</name>
<dbReference type="EMBL" id="CAAJGR010000032">
    <property type="protein sequence ID" value="VHO06375.1"/>
    <property type="molecule type" value="Genomic_DNA"/>
</dbReference>
<dbReference type="AlphaFoldDB" id="A0A486XWL9"/>
<accession>A0A486XWL9</accession>
<protein>
    <submittedName>
        <fullName evidence="1">Putative orphan protein</fullName>
    </submittedName>
</protein>
<reference evidence="1" key="1">
    <citation type="submission" date="2019-04" db="EMBL/GenBank/DDBJ databases">
        <authorList>
            <person name="Brambilla D."/>
        </authorList>
    </citation>
    <scope>NUCLEOTIDE SEQUENCE</scope>
    <source>
        <strain evidence="1">BAL1</strain>
    </source>
</reference>
<proteinExistence type="predicted"/>